<keyword evidence="5" id="KW-0282">Flagellum</keyword>
<evidence type="ECO:0000256" key="3">
    <source>
        <dbReference type="ARBA" id="ARBA00022574"/>
    </source>
</evidence>
<dbReference type="Gene3D" id="2.130.10.10">
    <property type="entry name" value="YVTN repeat-like/Quinoprotein amine dehydrogenase"/>
    <property type="match status" value="2"/>
</dbReference>
<comment type="subcellular location">
    <subcellularLocation>
        <location evidence="1">Cytoplasm</location>
        <location evidence="1">Cytoskeleton</location>
        <location evidence="1">Flagellum axoneme</location>
    </subcellularLocation>
    <subcellularLocation>
        <location evidence="9">Dynein axonemal particle</location>
    </subcellularLocation>
</comment>
<evidence type="ECO:0000256" key="11">
    <source>
        <dbReference type="ARBA" id="ARBA00041557"/>
    </source>
</evidence>
<dbReference type="OrthoDB" id="6353820at2759"/>
<dbReference type="Proteomes" id="UP000770661">
    <property type="component" value="Unassembled WGS sequence"/>
</dbReference>
<keyword evidence="3" id="KW-0853">WD repeat</keyword>
<reference evidence="12" key="1">
    <citation type="submission" date="2020-07" db="EMBL/GenBank/DDBJ databases">
        <title>The High-quality genome of the commercially important snow crab, Chionoecetes opilio.</title>
        <authorList>
            <person name="Jeong J.-H."/>
            <person name="Ryu S."/>
        </authorList>
    </citation>
    <scope>NUCLEOTIDE SEQUENCE</scope>
    <source>
        <strain evidence="12">MADBK_172401_WGS</strain>
        <tissue evidence="12">Digestive gland</tissue>
    </source>
</reference>
<gene>
    <name evidence="12" type="primary">Wdr78</name>
    <name evidence="12" type="ORF">GWK47_015128</name>
</gene>
<evidence type="ECO:0000256" key="4">
    <source>
        <dbReference type="ARBA" id="ARBA00022737"/>
    </source>
</evidence>
<dbReference type="SMART" id="SM00320">
    <property type="entry name" value="WD40"/>
    <property type="match status" value="3"/>
</dbReference>
<dbReference type="AlphaFoldDB" id="A0A8J4XTM9"/>
<sequence>MDHIIAAWLSSPHLTSPNPSLIYLREQHHRPSVFSGALNTEPQQAAAAPCHEGEATGDVLLGGHGRVGTRHQSKGMGGEGSADVVLRVQLQETSMLDLYYQENTSVHEEDEVAPVLLTQWKDYHEKRSSGSVRVREVTCQTHPRYNMDKSTQKSATTTQENSVMATQWSLYDEYQTTQVKKEEDEEEKAKHDQEEGEARLGGVRVEGLLRGMGWVERQLSSNDNIHLLHAFTDYRQAGQMQLLPRLQSLSGVSSPELGGRRVSTPGEGCRAQELWSFLCPATAGRRVNGVTFCRNSQWLVLAAYGNPSFTGVPEGFMCGWNGKRIGQPEVRLPLPGPATAVSWCPSAPQLCCVALLDGSFRVYQLASPVPHLLLDTSGSVDKHYAPVWSVEWHQSPSGSAKEAPQQQALVTASEDGLIKEWVLGEEGGLARCTSLMKVCLPPWLSLDIVGGLRDLLRVSGEEQRPVAPAGGGQLLPETVPATVLKFRPGDSTSYLVGTVAGHLLLCRTFERRGSVAVFQGHCGLVTALDWRPMSPPDPSVVFLSCALDDTLRVWHIDRRQSHCVLKNPQVRMRRGKVRDTLRACSGMTYDYRKANWTLKK</sequence>
<proteinExistence type="predicted"/>
<name>A0A8J4XTM9_CHIOP</name>
<dbReference type="SUPFAM" id="SSF50978">
    <property type="entry name" value="WD40 repeat-like"/>
    <property type="match status" value="1"/>
</dbReference>
<evidence type="ECO:0000313" key="13">
    <source>
        <dbReference type="Proteomes" id="UP000770661"/>
    </source>
</evidence>
<evidence type="ECO:0000256" key="5">
    <source>
        <dbReference type="ARBA" id="ARBA00022846"/>
    </source>
</evidence>
<evidence type="ECO:0000256" key="8">
    <source>
        <dbReference type="ARBA" id="ARBA00023273"/>
    </source>
</evidence>
<keyword evidence="7" id="KW-0206">Cytoskeleton</keyword>
<dbReference type="InterPro" id="IPR036322">
    <property type="entry name" value="WD40_repeat_dom_sf"/>
</dbReference>
<evidence type="ECO:0000256" key="7">
    <source>
        <dbReference type="ARBA" id="ARBA00023212"/>
    </source>
</evidence>
<keyword evidence="2" id="KW-0963">Cytoplasm</keyword>
<evidence type="ECO:0000256" key="1">
    <source>
        <dbReference type="ARBA" id="ARBA00004611"/>
    </source>
</evidence>
<dbReference type="InterPro" id="IPR015943">
    <property type="entry name" value="WD40/YVTN_repeat-like_dom_sf"/>
</dbReference>
<evidence type="ECO:0000256" key="10">
    <source>
        <dbReference type="ARBA" id="ARBA00040002"/>
    </source>
</evidence>
<keyword evidence="8" id="KW-0966">Cell projection</keyword>
<dbReference type="GO" id="GO:0005858">
    <property type="term" value="C:axonemal dynein complex"/>
    <property type="evidence" value="ECO:0007669"/>
    <property type="project" value="TreeGrafter"/>
</dbReference>
<dbReference type="PANTHER" id="PTHR12442:SF12">
    <property type="entry name" value="DYNEIN AXONEMAL INTERMEDIATE CHAIN 4"/>
    <property type="match status" value="1"/>
</dbReference>
<evidence type="ECO:0000313" key="12">
    <source>
        <dbReference type="EMBL" id="KAG0713923.1"/>
    </source>
</evidence>
<comment type="caution">
    <text evidence="12">The sequence shown here is derived from an EMBL/GenBank/DDBJ whole genome shotgun (WGS) entry which is preliminary data.</text>
</comment>
<keyword evidence="4" id="KW-0677">Repeat</keyword>
<evidence type="ECO:0000256" key="9">
    <source>
        <dbReference type="ARBA" id="ARBA00024190"/>
    </source>
</evidence>
<protein>
    <recommendedName>
        <fullName evidence="10">Dynein axonemal intermediate chain 4</fullName>
    </recommendedName>
    <alternativeName>
        <fullName evidence="11">WD repeat-containing protein 78</fullName>
    </alternativeName>
</protein>
<evidence type="ECO:0000256" key="2">
    <source>
        <dbReference type="ARBA" id="ARBA00022490"/>
    </source>
</evidence>
<dbReference type="GO" id="GO:0120293">
    <property type="term" value="C:dynein axonemal particle"/>
    <property type="evidence" value="ECO:0007669"/>
    <property type="project" value="UniProtKB-SubCell"/>
</dbReference>
<keyword evidence="6" id="KW-0969">Cilium</keyword>
<dbReference type="GO" id="GO:0045504">
    <property type="term" value="F:dynein heavy chain binding"/>
    <property type="evidence" value="ECO:0007669"/>
    <property type="project" value="TreeGrafter"/>
</dbReference>
<dbReference type="EMBL" id="JACEEZ010020968">
    <property type="protein sequence ID" value="KAG0713923.1"/>
    <property type="molecule type" value="Genomic_DNA"/>
</dbReference>
<accession>A0A8J4XTM9</accession>
<keyword evidence="13" id="KW-1185">Reference proteome</keyword>
<organism evidence="12 13">
    <name type="scientific">Chionoecetes opilio</name>
    <name type="common">Atlantic snow crab</name>
    <name type="synonym">Cancer opilio</name>
    <dbReference type="NCBI Taxonomy" id="41210"/>
    <lineage>
        <taxon>Eukaryota</taxon>
        <taxon>Metazoa</taxon>
        <taxon>Ecdysozoa</taxon>
        <taxon>Arthropoda</taxon>
        <taxon>Crustacea</taxon>
        <taxon>Multicrustacea</taxon>
        <taxon>Malacostraca</taxon>
        <taxon>Eumalacostraca</taxon>
        <taxon>Eucarida</taxon>
        <taxon>Decapoda</taxon>
        <taxon>Pleocyemata</taxon>
        <taxon>Brachyura</taxon>
        <taxon>Eubrachyura</taxon>
        <taxon>Majoidea</taxon>
        <taxon>Majidae</taxon>
        <taxon>Chionoecetes</taxon>
    </lineage>
</organism>
<dbReference type="InterPro" id="IPR001680">
    <property type="entry name" value="WD40_rpt"/>
</dbReference>
<dbReference type="InterPro" id="IPR050687">
    <property type="entry name" value="Dynein_IC"/>
</dbReference>
<dbReference type="GO" id="GO:0003341">
    <property type="term" value="P:cilium movement"/>
    <property type="evidence" value="ECO:0007669"/>
    <property type="project" value="TreeGrafter"/>
</dbReference>
<dbReference type="Pfam" id="PF00400">
    <property type="entry name" value="WD40"/>
    <property type="match status" value="1"/>
</dbReference>
<dbReference type="PANTHER" id="PTHR12442">
    <property type="entry name" value="DYNEIN INTERMEDIATE CHAIN"/>
    <property type="match status" value="1"/>
</dbReference>
<dbReference type="GO" id="GO:0045503">
    <property type="term" value="F:dynein light chain binding"/>
    <property type="evidence" value="ECO:0007669"/>
    <property type="project" value="TreeGrafter"/>
</dbReference>
<evidence type="ECO:0000256" key="6">
    <source>
        <dbReference type="ARBA" id="ARBA00023069"/>
    </source>
</evidence>